<name>A0A219B567_9SPHN</name>
<evidence type="ECO:0000313" key="3">
    <source>
        <dbReference type="Proteomes" id="UP000198462"/>
    </source>
</evidence>
<dbReference type="InterPro" id="IPR027417">
    <property type="entry name" value="P-loop_NTPase"/>
</dbReference>
<dbReference type="GO" id="GO:0016887">
    <property type="term" value="F:ATP hydrolysis activity"/>
    <property type="evidence" value="ECO:0007669"/>
    <property type="project" value="InterPro"/>
</dbReference>
<dbReference type="RefSeq" id="WP_088712261.1">
    <property type="nucleotide sequence ID" value="NZ_NFZT01000001.1"/>
</dbReference>
<feature type="domain" description="ATPase AAA-type core" evidence="1">
    <location>
        <begin position="15"/>
        <end position="71"/>
    </location>
</feature>
<reference evidence="3" key="1">
    <citation type="submission" date="2017-05" db="EMBL/GenBank/DDBJ databases">
        <authorList>
            <person name="Lin X."/>
        </authorList>
    </citation>
    <scope>NUCLEOTIDE SEQUENCE [LARGE SCALE GENOMIC DNA]</scope>
    <source>
        <strain evidence="3">JLT2012</strain>
    </source>
</reference>
<sequence>MDSADPFGGQPAALFLSGPIGAGKTSLGRYLVRQWGGEFIEGDDHAATGKPWFASSLSTVRALLSAANAASRIAGLAVVAYPLRRREWVYLSRHLASAGTQALCVNLAVDMADLDAPARGRKLASHERRRSAEMIRQGYASRPFAALTLDTGRLSLRDCARQLRLAFPDLAGLPPAM</sequence>
<dbReference type="GO" id="GO:0005524">
    <property type="term" value="F:ATP binding"/>
    <property type="evidence" value="ECO:0007669"/>
    <property type="project" value="InterPro"/>
</dbReference>
<comment type="caution">
    <text evidence="2">The sequence shown here is derived from an EMBL/GenBank/DDBJ whole genome shotgun (WGS) entry which is preliminary data.</text>
</comment>
<accession>A0A219B567</accession>
<dbReference type="Gene3D" id="3.40.50.300">
    <property type="entry name" value="P-loop containing nucleotide triphosphate hydrolases"/>
    <property type="match status" value="1"/>
</dbReference>
<protein>
    <recommendedName>
        <fullName evidence="1">ATPase AAA-type core domain-containing protein</fullName>
    </recommendedName>
</protein>
<dbReference type="OrthoDB" id="9795716at2"/>
<proteinExistence type="predicted"/>
<dbReference type="Pfam" id="PF00004">
    <property type="entry name" value="AAA"/>
    <property type="match status" value="1"/>
</dbReference>
<dbReference type="Proteomes" id="UP000198462">
    <property type="component" value="Unassembled WGS sequence"/>
</dbReference>
<dbReference type="AlphaFoldDB" id="A0A219B567"/>
<dbReference type="EMBL" id="NFZT01000001">
    <property type="protein sequence ID" value="OWV33487.1"/>
    <property type="molecule type" value="Genomic_DNA"/>
</dbReference>
<gene>
    <name evidence="2" type="ORF">B5C34_08460</name>
</gene>
<keyword evidence="3" id="KW-1185">Reference proteome</keyword>
<organism evidence="2 3">
    <name type="scientific">Pacificimonas flava</name>
    <dbReference type="NCBI Taxonomy" id="1234595"/>
    <lineage>
        <taxon>Bacteria</taxon>
        <taxon>Pseudomonadati</taxon>
        <taxon>Pseudomonadota</taxon>
        <taxon>Alphaproteobacteria</taxon>
        <taxon>Sphingomonadales</taxon>
        <taxon>Sphingosinicellaceae</taxon>
        <taxon>Pacificimonas</taxon>
    </lineage>
</organism>
<dbReference type="SUPFAM" id="SSF52540">
    <property type="entry name" value="P-loop containing nucleoside triphosphate hydrolases"/>
    <property type="match status" value="1"/>
</dbReference>
<evidence type="ECO:0000259" key="1">
    <source>
        <dbReference type="Pfam" id="PF00004"/>
    </source>
</evidence>
<dbReference type="InterPro" id="IPR003959">
    <property type="entry name" value="ATPase_AAA_core"/>
</dbReference>
<evidence type="ECO:0000313" key="2">
    <source>
        <dbReference type="EMBL" id="OWV33487.1"/>
    </source>
</evidence>